<sequence>MQLRNNPKFLKLGLSDESSGRVLVVLVNARMRMTNLMDAVKKQLGVGCHITLESQDGQPLEIPSNTRLEDFFDVESDSTGALTVPNFAIFPSSSVDWSKIPDKNRLKVQLMDVGGSVKVQCPVDSSFNDSSPDAIGLHGMIHGDGLFGSTNNCTAIVPFEPPQAATDSLASATQTGDSSSAPRDANGIGFAGLVNSGMTCYMNSLLQTLYMTPEFRNALYCWRFQGTEAEAVTSIPYQLQKLFVQLYATKNTAVSTTGVTTSFGWRTTDVFQQQDIHELCRVMFDALEKKLGTGSLNQAPSCTSTIDYPSSADSSTHAPTHDLINRLYQGERSDCVRCMACNRVSCRPDTFLDIQVPLRPFEINAEPYDSLETAFRALIKPERLDGSNQYYCSRCQTKRDAERVAAFHRMPYLLTLQLMRFTFDLTTMNRIKINDRFTFPLDRWDLSEFITAAPQDHASYEDEESLDDCGTEDGTDYIETENEYEVASGAASSNGKLTNDRHVHRVEDEFEEMDIGNGDSGVNSSTTDSPCDAGFSGSPTGESSNNEEHILDFPQPNGENRTITASLPSGLAFERAIGSAVRNHPSLNGIQTDHSVDTDEDDGFGTGDARSACSSATNSSSVNGSHVKSADDGKLGYPIQARSRHKSNSGRWAETDEPTPTKDRKSLAHELSARHELQKPSSVYELFSIMVHSGFINGGHYYAYIKSFTDNQWYCFNDKTVSRADLSDLEETFGSSQAYTSRANAYFLMYRRVDPAVNEGFLPPEKFPQHICEMLEAVRQEEAESQRRRELELSVCRFEAFTRCPATQQTIQAVVNLYKDQTMAEAADVVRQALLPDCTSLRPPHCRLVQYNASTDSLGKSAEYTLWHRPAGSTGSLSTGTSFETTHQTDSAQPPPFEVCTSEPNAIKNDATGLVTVGEFAENKRLYPFKLWLEHYLNVPGATNSNEPNAVVSWKAYEPKGLTIQLSRVDIGQRLVYSPLKLWFSSIATVAELMNETWQLFTGSRVTVLPNDKGDELPSCRPCWGAQFQLIADRSCHGSRDRWIQQGFPEWAFLLSSGVYHNTKLASLFTGSIVDLSNSYNYQKGEPARVYVDLGPELDNLSGQCSNEDRLSIDSDAKRGRWQSGVPESLDLRTDSYRLHHLARIVDEHLFVIEVPLQYPTQGEIDLALVQWQLLYSDSVPMDFDYCLPTSSPGTGGDESTAEECHTTLAELTNPAAWSDLLLKNKHCGTGGYQVSTTASNVSSTDSGCSVAAHCGSSEQSASPFGSPRPLCRRRTNSQSHLDQLKTDEQRLQRRSLSSSYTNLPLQGERAMSVDTAEASGVLTNSLSVNKQWLSDSSKPVRLCIFEPASMDSLSPASTSDAMQSLRVRFDKRLSVEQFICCLSNHLNLELDRVKIQISVNQRNLSGDLGQVTATDTLRVAIECAVDTDVKKLSLRVLDLTGLKSASSTDHSDSIKTRLSPVWDDRISLFCRASWTVDRILASVAILLRTVHHLNLPVSRLRLRKCGSIEPTPGPVLSPCDVFSTFYNPHQGLMVQFMPIDPTEVDRLNLSDQGTATKNQISPPSASAGFVFARRWYPSTMSFDAHWHELIIPASADRPTRWEVIVSWVTKQSGLPADRLSIARCNFPGVTQLWSMYEWSTDSSALTWHSCASYNALLSPVPNNGQVVYFKDSEEVYSGHSAGNPAGPSDPQKSHTHQTKMESSSFGSDTPLSYGPHLPSTSGTLPTSSSYGNMYSIGVNRSDYEQPLRIYTAEDALPSMSSLQPASLRPPSLHTAKRRESKTP</sequence>
<dbReference type="PANTHER" id="PTHR24006">
    <property type="entry name" value="UBIQUITIN CARBOXYL-TERMINAL HYDROLASE"/>
    <property type="match status" value="1"/>
</dbReference>
<evidence type="ECO:0000313" key="4">
    <source>
        <dbReference type="Proteomes" id="UP000308267"/>
    </source>
</evidence>
<feature type="region of interest" description="Disordered" evidence="1">
    <location>
        <begin position="1678"/>
        <end position="1729"/>
    </location>
</feature>
<feature type="region of interest" description="Disordered" evidence="1">
    <location>
        <begin position="1253"/>
        <end position="1299"/>
    </location>
</feature>
<dbReference type="InterPro" id="IPR001394">
    <property type="entry name" value="Peptidase_C19_UCH"/>
</dbReference>
<dbReference type="STRING" id="147828.A0A4S2MJQ7"/>
<dbReference type="InterPro" id="IPR050164">
    <property type="entry name" value="Peptidase_C19"/>
</dbReference>
<dbReference type="Gene3D" id="3.90.70.10">
    <property type="entry name" value="Cysteine proteinases"/>
    <property type="match status" value="2"/>
</dbReference>
<dbReference type="Proteomes" id="UP000308267">
    <property type="component" value="Unassembled WGS sequence"/>
</dbReference>
<name>A0A4S2MJQ7_OPIFE</name>
<accession>A0A4S2MJQ7</accession>
<comment type="caution">
    <text evidence="3">The sequence shown here is derived from an EMBL/GenBank/DDBJ whole genome shotgun (WGS) entry which is preliminary data.</text>
</comment>
<evidence type="ECO:0000313" key="3">
    <source>
        <dbReference type="EMBL" id="TGZ74507.1"/>
    </source>
</evidence>
<dbReference type="GO" id="GO:0005829">
    <property type="term" value="C:cytosol"/>
    <property type="evidence" value="ECO:0007669"/>
    <property type="project" value="TreeGrafter"/>
</dbReference>
<feature type="domain" description="USP" evidence="2">
    <location>
        <begin position="191"/>
        <end position="753"/>
    </location>
</feature>
<keyword evidence="4" id="KW-1185">Reference proteome</keyword>
<feature type="compositionally biased region" description="Acidic residues" evidence="1">
    <location>
        <begin position="461"/>
        <end position="475"/>
    </location>
</feature>
<proteinExistence type="predicted"/>
<dbReference type="GO" id="GO:0004843">
    <property type="term" value="F:cysteine-type deubiquitinase activity"/>
    <property type="evidence" value="ECO:0007669"/>
    <property type="project" value="InterPro"/>
</dbReference>
<dbReference type="InterPro" id="IPR038765">
    <property type="entry name" value="Papain-like_cys_pep_sf"/>
</dbReference>
<feature type="region of interest" description="Disordered" evidence="1">
    <location>
        <begin position="509"/>
        <end position="564"/>
    </location>
</feature>
<dbReference type="PROSITE" id="PS00973">
    <property type="entry name" value="USP_2"/>
    <property type="match status" value="1"/>
</dbReference>
<dbReference type="EMBL" id="SJOL01001744">
    <property type="protein sequence ID" value="TGZ74507.1"/>
    <property type="molecule type" value="Genomic_DNA"/>
</dbReference>
<feature type="region of interest" description="Disordered" evidence="1">
    <location>
        <begin position="875"/>
        <end position="896"/>
    </location>
</feature>
<dbReference type="PANTHER" id="PTHR24006:SF702">
    <property type="entry name" value="UBIQUITIN CARBOXYL-TERMINAL HYDROLASE 47"/>
    <property type="match status" value="1"/>
</dbReference>
<reference evidence="3 4" key="1">
    <citation type="journal article" date="2019" name="BMC Genomics">
        <title>New insights from Opisthorchis felineus genome: update on genomics of the epidemiologically important liver flukes.</title>
        <authorList>
            <person name="Ershov N.I."/>
            <person name="Mordvinov V.A."/>
            <person name="Prokhortchouk E.B."/>
            <person name="Pakharukova M.Y."/>
            <person name="Gunbin K.V."/>
            <person name="Ustyantsev K."/>
            <person name="Genaev M.A."/>
            <person name="Blinov A.G."/>
            <person name="Mazur A."/>
            <person name="Boulygina E."/>
            <person name="Tsygankova S."/>
            <person name="Khrameeva E."/>
            <person name="Chekanov N."/>
            <person name="Fan G."/>
            <person name="Xiao A."/>
            <person name="Zhang H."/>
            <person name="Xu X."/>
            <person name="Yang H."/>
            <person name="Solovyev V."/>
            <person name="Lee S.M."/>
            <person name="Liu X."/>
            <person name="Afonnikov D.A."/>
            <person name="Skryabin K.G."/>
        </authorList>
    </citation>
    <scope>NUCLEOTIDE SEQUENCE [LARGE SCALE GENOMIC DNA]</scope>
    <source>
        <strain evidence="3">AK-0245</strain>
        <tissue evidence="3">Whole organism</tissue>
    </source>
</reference>
<gene>
    <name evidence="3" type="ORF">CRM22_000898</name>
</gene>
<feature type="compositionally biased region" description="Low complexity" evidence="1">
    <location>
        <begin position="875"/>
        <end position="886"/>
    </location>
</feature>
<feature type="compositionally biased region" description="Low complexity" evidence="1">
    <location>
        <begin position="607"/>
        <end position="625"/>
    </location>
</feature>
<dbReference type="GO" id="GO:0005634">
    <property type="term" value="C:nucleus"/>
    <property type="evidence" value="ECO:0007669"/>
    <property type="project" value="TreeGrafter"/>
</dbReference>
<feature type="compositionally biased region" description="Basic residues" evidence="1">
    <location>
        <begin position="1775"/>
        <end position="1784"/>
    </location>
</feature>
<dbReference type="CDD" id="cd02257">
    <property type="entry name" value="Peptidase_C19"/>
    <property type="match status" value="1"/>
</dbReference>
<dbReference type="GO" id="GO:0016579">
    <property type="term" value="P:protein deubiquitination"/>
    <property type="evidence" value="ECO:0007669"/>
    <property type="project" value="InterPro"/>
</dbReference>
<dbReference type="SUPFAM" id="SSF54001">
    <property type="entry name" value="Cysteine proteinases"/>
    <property type="match status" value="1"/>
</dbReference>
<dbReference type="Pfam" id="PF00443">
    <property type="entry name" value="UCH"/>
    <property type="match status" value="1"/>
</dbReference>
<feature type="region of interest" description="Disordered" evidence="1">
    <location>
        <begin position="455"/>
        <end position="475"/>
    </location>
</feature>
<organism evidence="3 4">
    <name type="scientific">Opisthorchis felineus</name>
    <dbReference type="NCBI Taxonomy" id="147828"/>
    <lineage>
        <taxon>Eukaryota</taxon>
        <taxon>Metazoa</taxon>
        <taxon>Spiralia</taxon>
        <taxon>Lophotrochozoa</taxon>
        <taxon>Platyhelminthes</taxon>
        <taxon>Trematoda</taxon>
        <taxon>Digenea</taxon>
        <taxon>Opisthorchiida</taxon>
        <taxon>Opisthorchiata</taxon>
        <taxon>Opisthorchiidae</taxon>
        <taxon>Opisthorchis</taxon>
    </lineage>
</organism>
<dbReference type="PROSITE" id="PS50235">
    <property type="entry name" value="USP_3"/>
    <property type="match status" value="1"/>
</dbReference>
<feature type="compositionally biased region" description="Low complexity" evidence="1">
    <location>
        <begin position="1718"/>
        <end position="1729"/>
    </location>
</feature>
<feature type="compositionally biased region" description="Basic and acidic residues" evidence="1">
    <location>
        <begin position="1283"/>
        <end position="1292"/>
    </location>
</feature>
<feature type="compositionally biased region" description="Polar residues" evidence="1">
    <location>
        <begin position="1701"/>
        <end position="1711"/>
    </location>
</feature>
<evidence type="ECO:0000256" key="1">
    <source>
        <dbReference type="SAM" id="MobiDB-lite"/>
    </source>
</evidence>
<dbReference type="InterPro" id="IPR018200">
    <property type="entry name" value="USP_CS"/>
</dbReference>
<protein>
    <recommendedName>
        <fullName evidence="2">USP domain-containing protein</fullName>
    </recommendedName>
</protein>
<dbReference type="OrthoDB" id="289038at2759"/>
<dbReference type="PROSITE" id="PS00972">
    <property type="entry name" value="USP_1"/>
    <property type="match status" value="1"/>
</dbReference>
<evidence type="ECO:0000259" key="2">
    <source>
        <dbReference type="PROSITE" id="PS50235"/>
    </source>
</evidence>
<dbReference type="InterPro" id="IPR028889">
    <property type="entry name" value="USP"/>
</dbReference>
<feature type="region of interest" description="Disordered" evidence="1">
    <location>
        <begin position="1756"/>
        <end position="1784"/>
    </location>
</feature>
<feature type="compositionally biased region" description="Basic and acidic residues" evidence="1">
    <location>
        <begin position="659"/>
        <end position="669"/>
    </location>
</feature>
<feature type="compositionally biased region" description="Polar residues" evidence="1">
    <location>
        <begin position="520"/>
        <end position="529"/>
    </location>
</feature>
<feature type="region of interest" description="Disordered" evidence="1">
    <location>
        <begin position="584"/>
        <end position="669"/>
    </location>
</feature>